<dbReference type="EMBL" id="GGFJ01012522">
    <property type="protein sequence ID" value="MBW61663.1"/>
    <property type="molecule type" value="Transcribed_RNA"/>
</dbReference>
<organism evidence="2">
    <name type="scientific">Anopheles marajoara</name>
    <dbReference type="NCBI Taxonomy" id="58244"/>
    <lineage>
        <taxon>Eukaryota</taxon>
        <taxon>Metazoa</taxon>
        <taxon>Ecdysozoa</taxon>
        <taxon>Arthropoda</taxon>
        <taxon>Hexapoda</taxon>
        <taxon>Insecta</taxon>
        <taxon>Pterygota</taxon>
        <taxon>Neoptera</taxon>
        <taxon>Endopterygota</taxon>
        <taxon>Diptera</taxon>
        <taxon>Nematocera</taxon>
        <taxon>Culicoidea</taxon>
        <taxon>Culicidae</taxon>
        <taxon>Anophelinae</taxon>
        <taxon>Anopheles</taxon>
    </lineage>
</organism>
<proteinExistence type="predicted"/>
<reference evidence="2" key="1">
    <citation type="submission" date="2018-01" db="EMBL/GenBank/DDBJ databases">
        <title>An insight into the sialome of Amazonian anophelines.</title>
        <authorList>
            <person name="Ribeiro J.M."/>
            <person name="Scarpassa V."/>
            <person name="Calvo E."/>
        </authorList>
    </citation>
    <scope>NUCLEOTIDE SEQUENCE</scope>
    <source>
        <tissue evidence="2">Salivary glands</tissue>
    </source>
</reference>
<dbReference type="AlphaFoldDB" id="A0A2M4C8L2"/>
<sequence>MIAGATVLLLLLLAVVQDALHTFSHQSGVNRRRAPSLPSPSGSNLNRCDDPIRCLARCAVSNREQLPNRAVSLYYPSLLHKLVADDDASWLLLLLLLLRGR</sequence>
<evidence type="ECO:0000256" key="1">
    <source>
        <dbReference type="SAM" id="SignalP"/>
    </source>
</evidence>
<feature type="signal peptide" evidence="1">
    <location>
        <begin position="1"/>
        <end position="19"/>
    </location>
</feature>
<evidence type="ECO:0000313" key="2">
    <source>
        <dbReference type="EMBL" id="MBW61663.1"/>
    </source>
</evidence>
<protein>
    <submittedName>
        <fullName evidence="2">Putative secreted protein</fullName>
    </submittedName>
</protein>
<accession>A0A2M4C8L2</accession>
<keyword evidence="1" id="KW-0732">Signal</keyword>
<name>A0A2M4C8L2_9DIPT</name>
<feature type="chain" id="PRO_5014695173" evidence="1">
    <location>
        <begin position="20"/>
        <end position="101"/>
    </location>
</feature>